<dbReference type="OrthoDB" id="4502478at2759"/>
<feature type="compositionally biased region" description="Low complexity" evidence="1">
    <location>
        <begin position="181"/>
        <end position="190"/>
    </location>
</feature>
<keyword evidence="3" id="KW-1185">Reference proteome</keyword>
<protein>
    <submittedName>
        <fullName evidence="2">Uncharacterized protein</fullName>
    </submittedName>
</protein>
<dbReference type="EMBL" id="LAFY01004204">
    <property type="protein sequence ID" value="KJX93863.1"/>
    <property type="molecule type" value="Genomic_DNA"/>
</dbReference>
<feature type="region of interest" description="Disordered" evidence="1">
    <location>
        <begin position="179"/>
        <end position="213"/>
    </location>
</feature>
<reference evidence="2 3" key="1">
    <citation type="submission" date="2015-03" db="EMBL/GenBank/DDBJ databases">
        <title>RNA-seq based gene annotation and comparative genomics of four Zymoseptoria species reveal species-specific pathogenicity related genes and transposable element activity.</title>
        <authorList>
            <person name="Grandaubert J."/>
            <person name="Bhattacharyya A."/>
            <person name="Stukenbrock E.H."/>
        </authorList>
    </citation>
    <scope>NUCLEOTIDE SEQUENCE [LARGE SCALE GENOMIC DNA]</scope>
    <source>
        <strain evidence="2 3">Zb18110</strain>
    </source>
</reference>
<gene>
    <name evidence="2" type="ORF">TI39_contig4245g00009</name>
</gene>
<evidence type="ECO:0000313" key="2">
    <source>
        <dbReference type="EMBL" id="KJX93863.1"/>
    </source>
</evidence>
<accession>A0A0F4G8Y8</accession>
<dbReference type="Proteomes" id="UP000033647">
    <property type="component" value="Unassembled WGS sequence"/>
</dbReference>
<evidence type="ECO:0000313" key="3">
    <source>
        <dbReference type="Proteomes" id="UP000033647"/>
    </source>
</evidence>
<comment type="caution">
    <text evidence="2">The sequence shown here is derived from an EMBL/GenBank/DDBJ whole genome shotgun (WGS) entry which is preliminary data.</text>
</comment>
<proteinExistence type="predicted"/>
<dbReference type="AlphaFoldDB" id="A0A0F4G8Y8"/>
<name>A0A0F4G8Y8_9PEZI</name>
<evidence type="ECO:0000256" key="1">
    <source>
        <dbReference type="SAM" id="MobiDB-lite"/>
    </source>
</evidence>
<organism evidence="2 3">
    <name type="scientific">Zymoseptoria brevis</name>
    <dbReference type="NCBI Taxonomy" id="1047168"/>
    <lineage>
        <taxon>Eukaryota</taxon>
        <taxon>Fungi</taxon>
        <taxon>Dikarya</taxon>
        <taxon>Ascomycota</taxon>
        <taxon>Pezizomycotina</taxon>
        <taxon>Dothideomycetes</taxon>
        <taxon>Dothideomycetidae</taxon>
        <taxon>Mycosphaerellales</taxon>
        <taxon>Mycosphaerellaceae</taxon>
        <taxon>Zymoseptoria</taxon>
    </lineage>
</organism>
<sequence>MSPTAPMLAQSESKAMFFFRLGLDERNKTHRHIYSQMKEEAAGGWKRMTATRESLAPQYKNELSIQAPYTFNQIDERVIQLEIIAIHRRARNQTRLIYDLGRDFFDGHEENWIIRWLLWHVFRYRDDRNSTSRRMARSCAGSGSPSSLSSFSSSSYDRGASVESTTVAEALSNGSPRIVLSSSHSVCSSGRSRESSNEASSRFWDPVRDCYRT</sequence>